<keyword evidence="2" id="KW-0472">Membrane</keyword>
<dbReference type="Proteomes" id="UP000725002">
    <property type="component" value="Unassembled WGS sequence"/>
</dbReference>
<feature type="transmembrane region" description="Helical" evidence="2">
    <location>
        <begin position="6"/>
        <end position="24"/>
    </location>
</feature>
<evidence type="ECO:0000256" key="2">
    <source>
        <dbReference type="SAM" id="Phobius"/>
    </source>
</evidence>
<organism evidence="3 4">
    <name type="scientific">Candidatus Cryptobacteroides avicola</name>
    <dbReference type="NCBI Taxonomy" id="2840757"/>
    <lineage>
        <taxon>Bacteria</taxon>
        <taxon>Pseudomonadati</taxon>
        <taxon>Bacteroidota</taxon>
        <taxon>Bacteroidia</taxon>
        <taxon>Bacteroidales</taxon>
        <taxon>Candidatus Cryptobacteroides</taxon>
    </lineage>
</organism>
<protein>
    <submittedName>
        <fullName evidence="3">Uncharacterized protein</fullName>
    </submittedName>
</protein>
<name>A0A940DS86_9BACT</name>
<reference evidence="3" key="1">
    <citation type="submission" date="2020-10" db="EMBL/GenBank/DDBJ databases">
        <authorList>
            <person name="Gilroy R."/>
        </authorList>
    </citation>
    <scope>NUCLEOTIDE SEQUENCE</scope>
    <source>
        <strain evidence="3">G3-8215</strain>
    </source>
</reference>
<evidence type="ECO:0000256" key="1">
    <source>
        <dbReference type="SAM" id="MobiDB-lite"/>
    </source>
</evidence>
<keyword evidence="2" id="KW-1133">Transmembrane helix</keyword>
<proteinExistence type="predicted"/>
<dbReference type="AlphaFoldDB" id="A0A940DS86"/>
<keyword evidence="2" id="KW-0812">Transmembrane</keyword>
<evidence type="ECO:0000313" key="3">
    <source>
        <dbReference type="EMBL" id="MBO8482826.1"/>
    </source>
</evidence>
<feature type="compositionally biased region" description="Acidic residues" evidence="1">
    <location>
        <begin position="70"/>
        <end position="89"/>
    </location>
</feature>
<feature type="region of interest" description="Disordered" evidence="1">
    <location>
        <begin position="116"/>
        <end position="139"/>
    </location>
</feature>
<accession>A0A940DS86</accession>
<dbReference type="EMBL" id="JADILV010000011">
    <property type="protein sequence ID" value="MBO8482826.1"/>
    <property type="molecule type" value="Genomic_DNA"/>
</dbReference>
<feature type="region of interest" description="Disordered" evidence="1">
    <location>
        <begin position="57"/>
        <end position="90"/>
    </location>
</feature>
<reference evidence="3" key="2">
    <citation type="journal article" date="2021" name="PeerJ">
        <title>Extensive microbial diversity within the chicken gut microbiome revealed by metagenomics and culture.</title>
        <authorList>
            <person name="Gilroy R."/>
            <person name="Ravi A."/>
            <person name="Getino M."/>
            <person name="Pursley I."/>
            <person name="Horton D.L."/>
            <person name="Alikhan N.F."/>
            <person name="Baker D."/>
            <person name="Gharbi K."/>
            <person name="Hall N."/>
            <person name="Watson M."/>
            <person name="Adriaenssens E.M."/>
            <person name="Foster-Nyarko E."/>
            <person name="Jarju S."/>
            <person name="Secka A."/>
            <person name="Antonio M."/>
            <person name="Oren A."/>
            <person name="Chaudhuri R.R."/>
            <person name="La Ragione R."/>
            <person name="Hildebrand F."/>
            <person name="Pallen M.J."/>
        </authorList>
    </citation>
    <scope>NUCLEOTIDE SEQUENCE</scope>
    <source>
        <strain evidence="3">G3-8215</strain>
    </source>
</reference>
<evidence type="ECO:0000313" key="4">
    <source>
        <dbReference type="Proteomes" id="UP000725002"/>
    </source>
</evidence>
<sequence>MVQMTVIIVIFLLLGAGALMILSAGKRGKGNKCGDVVSVVKVQKAVPFSARHEYTEDNPCAELPAPYDPLYDDIDMPDPMDELSDPDVDEERKHDIMERLSALGYSFAGYDGDAHDEGITGQRTPMTGDGSKALGKDNL</sequence>
<comment type="caution">
    <text evidence="3">The sequence shown here is derived from an EMBL/GenBank/DDBJ whole genome shotgun (WGS) entry which is preliminary data.</text>
</comment>
<gene>
    <name evidence="3" type="ORF">IAB75_01720</name>
</gene>